<accession>A0A816JJE8</accession>
<dbReference type="EMBL" id="HG994368">
    <property type="protein sequence ID" value="CAF1823402.1"/>
    <property type="molecule type" value="Genomic_DNA"/>
</dbReference>
<evidence type="ECO:0000313" key="1">
    <source>
        <dbReference type="EMBL" id="CAF1823402.1"/>
    </source>
</evidence>
<proteinExistence type="predicted"/>
<organism evidence="1">
    <name type="scientific">Brassica napus</name>
    <name type="common">Rape</name>
    <dbReference type="NCBI Taxonomy" id="3708"/>
    <lineage>
        <taxon>Eukaryota</taxon>
        <taxon>Viridiplantae</taxon>
        <taxon>Streptophyta</taxon>
        <taxon>Embryophyta</taxon>
        <taxon>Tracheophyta</taxon>
        <taxon>Spermatophyta</taxon>
        <taxon>Magnoliopsida</taxon>
        <taxon>eudicotyledons</taxon>
        <taxon>Gunneridae</taxon>
        <taxon>Pentapetalae</taxon>
        <taxon>rosids</taxon>
        <taxon>malvids</taxon>
        <taxon>Brassicales</taxon>
        <taxon>Brassicaceae</taxon>
        <taxon>Brassiceae</taxon>
        <taxon>Brassica</taxon>
    </lineage>
</organism>
<dbReference type="AlphaFoldDB" id="A0A816JJE8"/>
<reference evidence="1" key="1">
    <citation type="submission" date="2021-01" db="EMBL/GenBank/DDBJ databases">
        <authorList>
            <consortium name="Genoscope - CEA"/>
            <person name="William W."/>
        </authorList>
    </citation>
    <scope>NUCLEOTIDE SEQUENCE</scope>
</reference>
<protein>
    <submittedName>
        <fullName evidence="1">(rape) hypothetical protein</fullName>
    </submittedName>
</protein>
<name>A0A816JJE8_BRANA</name>
<dbReference type="Proteomes" id="UP001295469">
    <property type="component" value="Chromosome C04"/>
</dbReference>
<sequence length="58" mass="6592">MKFRTHRNKKNQVADQIVTGVTSEQWSYIALRGPTRGCRILSLVWLQISANCVSKLST</sequence>
<gene>
    <name evidence="1" type="ORF">DARMORV10_C04P17360.1</name>
</gene>